<proteinExistence type="predicted"/>
<evidence type="ECO:0000313" key="2">
    <source>
        <dbReference type="Proteomes" id="UP001185254"/>
    </source>
</evidence>
<accession>A0ABU1KW62</accession>
<name>A0ABU1KW62_9BURK</name>
<sequence length="97" mass="10623">MPETMSLVLNIRELLMSATFNFSNGVLDVRTGPVLAPDCATVSDLVGAGWKALDAQNGWESLSVDELMIWRHSFAVAARFQDGKFAARVKGKLRVNL</sequence>
<comment type="caution">
    <text evidence="1">The sequence shown here is derived from an EMBL/GenBank/DDBJ whole genome shotgun (WGS) entry which is preliminary data.</text>
</comment>
<dbReference type="Proteomes" id="UP001185254">
    <property type="component" value="Unassembled WGS sequence"/>
</dbReference>
<organism evidence="1 2">
    <name type="scientific">Paraburkholderia caledonica</name>
    <dbReference type="NCBI Taxonomy" id="134536"/>
    <lineage>
        <taxon>Bacteria</taxon>
        <taxon>Pseudomonadati</taxon>
        <taxon>Pseudomonadota</taxon>
        <taxon>Betaproteobacteria</taxon>
        <taxon>Burkholderiales</taxon>
        <taxon>Burkholderiaceae</taxon>
        <taxon>Paraburkholderia</taxon>
    </lineage>
</organism>
<reference evidence="1 2" key="1">
    <citation type="submission" date="2023-07" db="EMBL/GenBank/DDBJ databases">
        <title>Sorghum-associated microbial communities from plants grown in Nebraska, USA.</title>
        <authorList>
            <person name="Schachtman D."/>
        </authorList>
    </citation>
    <scope>NUCLEOTIDE SEQUENCE [LARGE SCALE GENOMIC DNA]</scope>
    <source>
        <strain evidence="1 2">DS1039</strain>
    </source>
</reference>
<dbReference type="RefSeq" id="WP_310065963.1">
    <property type="nucleotide sequence ID" value="NZ_JAVDQN010000001.1"/>
</dbReference>
<evidence type="ECO:0000313" key="1">
    <source>
        <dbReference type="EMBL" id="MDR6375206.1"/>
    </source>
</evidence>
<gene>
    <name evidence="1" type="ORF">J2776_001882</name>
</gene>
<keyword evidence="2" id="KW-1185">Reference proteome</keyword>
<dbReference type="EMBL" id="JAVDQN010000001">
    <property type="protein sequence ID" value="MDR6375206.1"/>
    <property type="molecule type" value="Genomic_DNA"/>
</dbReference>
<protein>
    <submittedName>
        <fullName evidence="1">Uncharacterized protein</fullName>
    </submittedName>
</protein>